<evidence type="ECO:0000313" key="8">
    <source>
        <dbReference type="Proteomes" id="UP000254794"/>
    </source>
</evidence>
<name>A0A378JX77_9GAMM</name>
<proteinExistence type="predicted"/>
<evidence type="ECO:0000256" key="3">
    <source>
        <dbReference type="ARBA" id="ARBA00022989"/>
    </source>
</evidence>
<keyword evidence="2 5" id="KW-0812">Transmembrane</keyword>
<reference evidence="7 8" key="1">
    <citation type="submission" date="2018-06" db="EMBL/GenBank/DDBJ databases">
        <authorList>
            <consortium name="Pathogen Informatics"/>
            <person name="Doyle S."/>
        </authorList>
    </citation>
    <scope>NUCLEOTIDE SEQUENCE [LARGE SCALE GENOMIC DNA]</scope>
    <source>
        <strain evidence="7 8">NCTC13316</strain>
    </source>
</reference>
<dbReference type="PANTHER" id="PTHR30386:SF26">
    <property type="entry name" value="TRANSPORT PROTEIN COMB"/>
    <property type="match status" value="1"/>
</dbReference>
<dbReference type="RefSeq" id="WP_115332356.1">
    <property type="nucleotide sequence ID" value="NZ_CAAAHP010000003.1"/>
</dbReference>
<feature type="transmembrane region" description="Helical" evidence="5">
    <location>
        <begin position="27"/>
        <end position="45"/>
    </location>
</feature>
<dbReference type="InterPro" id="IPR050739">
    <property type="entry name" value="MFP"/>
</dbReference>
<dbReference type="GO" id="GO:0016020">
    <property type="term" value="C:membrane"/>
    <property type="evidence" value="ECO:0007669"/>
    <property type="project" value="UniProtKB-SubCell"/>
</dbReference>
<evidence type="ECO:0000313" key="7">
    <source>
        <dbReference type="EMBL" id="STX52832.1"/>
    </source>
</evidence>
<dbReference type="OrthoDB" id="5637681at2"/>
<evidence type="ECO:0000256" key="5">
    <source>
        <dbReference type="SAM" id="Phobius"/>
    </source>
</evidence>
<accession>A0A378JX77</accession>
<evidence type="ECO:0000256" key="1">
    <source>
        <dbReference type="ARBA" id="ARBA00004167"/>
    </source>
</evidence>
<feature type="domain" description="CzcB-like barrel-sandwich hybrid" evidence="6">
    <location>
        <begin position="67"/>
        <end position="251"/>
    </location>
</feature>
<dbReference type="Gene3D" id="1.10.287.470">
    <property type="entry name" value="Helix hairpin bin"/>
    <property type="match status" value="1"/>
</dbReference>
<sequence length="342" mass="38855">MGILLRIENKKPLIPAPPPGARKLARLRWLLLVLLLCLPLGYLSVRLIQDYIFVRFSGIIIYDTLLVRAPDEGYIKSMSVHTGESVRPGDLILEIDSPKLNNKLMNLIYEKERISKLIINVKKFNQDELVNSLKVAEKDMIDSQKTYEKFKEYFKGGNLITLQLEEARKNYTAAQQNYASIKQKMSEIALHQNTSLEVNYNRRLAEVESDIKVLKTHLKNFTVRAPQQGTVMSIETHVGEYVPIGKDLLTIVTNDNLQIKAYIEPKYSAVATHGSKVTIQLPNNDKIPGIIINDPRYAQQLPSSETNPLATRQNKLIAIIAPRKPIPKEYQVYGIPVQINLD</sequence>
<dbReference type="InterPro" id="IPR058647">
    <property type="entry name" value="BSH_CzcB-like"/>
</dbReference>
<keyword evidence="4 5" id="KW-0472">Membrane</keyword>
<keyword evidence="3 5" id="KW-1133">Transmembrane helix</keyword>
<dbReference type="Pfam" id="PF25973">
    <property type="entry name" value="BSH_CzcB"/>
    <property type="match status" value="1"/>
</dbReference>
<dbReference type="AlphaFoldDB" id="A0A378JX77"/>
<dbReference type="EMBL" id="UGOD01000001">
    <property type="protein sequence ID" value="STX52832.1"/>
    <property type="molecule type" value="Genomic_DNA"/>
</dbReference>
<dbReference type="Proteomes" id="UP000254794">
    <property type="component" value="Unassembled WGS sequence"/>
</dbReference>
<dbReference type="Gene3D" id="2.40.30.170">
    <property type="match status" value="1"/>
</dbReference>
<evidence type="ECO:0000259" key="6">
    <source>
        <dbReference type="Pfam" id="PF25973"/>
    </source>
</evidence>
<gene>
    <name evidence="7" type="ORF">NCTC13316_02957</name>
</gene>
<evidence type="ECO:0000256" key="2">
    <source>
        <dbReference type="ARBA" id="ARBA00022692"/>
    </source>
</evidence>
<protein>
    <submittedName>
        <fullName evidence="7">Coiled-coil protein</fullName>
    </submittedName>
</protein>
<organism evidence="7 8">
    <name type="scientific">Legionella busanensis</name>
    <dbReference type="NCBI Taxonomy" id="190655"/>
    <lineage>
        <taxon>Bacteria</taxon>
        <taxon>Pseudomonadati</taxon>
        <taxon>Pseudomonadota</taxon>
        <taxon>Gammaproteobacteria</taxon>
        <taxon>Legionellales</taxon>
        <taxon>Legionellaceae</taxon>
        <taxon>Legionella</taxon>
    </lineage>
</organism>
<dbReference type="Gene3D" id="2.40.50.100">
    <property type="match status" value="1"/>
</dbReference>
<dbReference type="PANTHER" id="PTHR30386">
    <property type="entry name" value="MEMBRANE FUSION SUBUNIT OF EMRAB-TOLC MULTIDRUG EFFLUX PUMP"/>
    <property type="match status" value="1"/>
</dbReference>
<evidence type="ECO:0000256" key="4">
    <source>
        <dbReference type="ARBA" id="ARBA00023136"/>
    </source>
</evidence>
<comment type="subcellular location">
    <subcellularLocation>
        <location evidence="1">Membrane</location>
        <topology evidence="1">Single-pass membrane protein</topology>
    </subcellularLocation>
</comment>
<keyword evidence="8" id="KW-1185">Reference proteome</keyword>